<feature type="compositionally biased region" description="Low complexity" evidence="11">
    <location>
        <begin position="381"/>
        <end position="405"/>
    </location>
</feature>
<keyword evidence="3" id="KW-1003">Cell membrane</keyword>
<dbReference type="EMBL" id="JACMSC010000012">
    <property type="protein sequence ID" value="KAG6495156.1"/>
    <property type="molecule type" value="Genomic_DNA"/>
</dbReference>
<dbReference type="InterPro" id="IPR033254">
    <property type="entry name" value="Plant_FLA"/>
</dbReference>
<dbReference type="Pfam" id="PF02469">
    <property type="entry name" value="Fasciclin"/>
    <property type="match status" value="1"/>
</dbReference>
<evidence type="ECO:0000256" key="3">
    <source>
        <dbReference type="ARBA" id="ARBA00022475"/>
    </source>
</evidence>
<dbReference type="FunFam" id="2.30.180.10:FF:000008">
    <property type="entry name" value="Fasciclin-like arabinogalactan protein 10"/>
    <property type="match status" value="1"/>
</dbReference>
<keyword evidence="8" id="KW-0325">Glycoprotein</keyword>
<evidence type="ECO:0000256" key="7">
    <source>
        <dbReference type="ARBA" id="ARBA00023136"/>
    </source>
</evidence>
<keyword evidence="5" id="KW-0677">Repeat</keyword>
<gene>
    <name evidence="14" type="ORF">ZIOFF_042947</name>
</gene>
<dbReference type="GO" id="GO:0005886">
    <property type="term" value="C:plasma membrane"/>
    <property type="evidence" value="ECO:0007669"/>
    <property type="project" value="UniProtKB-SubCell"/>
</dbReference>
<evidence type="ECO:0000256" key="12">
    <source>
        <dbReference type="SAM" id="SignalP"/>
    </source>
</evidence>
<keyword evidence="9" id="KW-0449">Lipoprotein</keyword>
<dbReference type="PROSITE" id="PS50213">
    <property type="entry name" value="FAS1"/>
    <property type="match status" value="1"/>
</dbReference>
<protein>
    <recommendedName>
        <fullName evidence="13">FAS1 domain-containing protein</fullName>
    </recommendedName>
</protein>
<keyword evidence="15" id="KW-1185">Reference proteome</keyword>
<evidence type="ECO:0000256" key="8">
    <source>
        <dbReference type="ARBA" id="ARBA00023180"/>
    </source>
</evidence>
<feature type="region of interest" description="Disordered" evidence="11">
    <location>
        <begin position="338"/>
        <end position="405"/>
    </location>
</feature>
<reference evidence="14 15" key="1">
    <citation type="submission" date="2020-08" db="EMBL/GenBank/DDBJ databases">
        <title>Plant Genome Project.</title>
        <authorList>
            <person name="Zhang R.-G."/>
        </authorList>
    </citation>
    <scope>NUCLEOTIDE SEQUENCE [LARGE SCALE GENOMIC DNA]</scope>
    <source>
        <tissue evidence="14">Rhizome</tissue>
    </source>
</reference>
<evidence type="ECO:0000259" key="13">
    <source>
        <dbReference type="PROSITE" id="PS50213"/>
    </source>
</evidence>
<feature type="signal peptide" evidence="12">
    <location>
        <begin position="1"/>
        <end position="29"/>
    </location>
</feature>
<sequence length="429" mass="44240">MASTVATKKLAALPYALLLLSWTTAVCTAHNITAILEGYPEYSQYNNYLTQTKVCDEINDHETVTCLVLDNAAMSALVAKRPLAAIKNALRLLTLLDYFDPVKLHALPSGSTLSTTLLQTTGNAAGNLGAVNVTDLRGGRVGFASTSPGSKFDCTYAKSIQQIPYNLSVLAVSAPIVFPGLLDAPTAASSNLTGLLEKAGCKNFARLLVTSGVLKIFQDAMGKGLTLFAPNDDAFKAPGSPDLNSLSSAELVTLLQYHAIPSYTPKASLKSVAGRLTTLASSAAGKYDLSVVSHGDDVSLDTGVDSSRIASTVLDDTPVCILTVSNILLPSELFGAAPSPAPTPSATPVEAPTLAPAPSAKAPSTKSHKKHHSPPAPPTSSPDVAPSDAPSAAADKAEVKASSSSTMQIWTLATVAVVVLATSVMASLP</sequence>
<organism evidence="14 15">
    <name type="scientific">Zingiber officinale</name>
    <name type="common">Ginger</name>
    <name type="synonym">Amomum zingiber</name>
    <dbReference type="NCBI Taxonomy" id="94328"/>
    <lineage>
        <taxon>Eukaryota</taxon>
        <taxon>Viridiplantae</taxon>
        <taxon>Streptophyta</taxon>
        <taxon>Embryophyta</taxon>
        <taxon>Tracheophyta</taxon>
        <taxon>Spermatophyta</taxon>
        <taxon>Magnoliopsida</taxon>
        <taxon>Liliopsida</taxon>
        <taxon>Zingiberales</taxon>
        <taxon>Zingiberaceae</taxon>
        <taxon>Zingiber</taxon>
    </lineage>
</organism>
<evidence type="ECO:0000313" key="15">
    <source>
        <dbReference type="Proteomes" id="UP000734854"/>
    </source>
</evidence>
<evidence type="ECO:0000313" key="14">
    <source>
        <dbReference type="EMBL" id="KAG6495156.1"/>
    </source>
</evidence>
<name>A0A8J5FVN8_ZINOF</name>
<feature type="chain" id="PRO_5035222024" description="FAS1 domain-containing protein" evidence="12">
    <location>
        <begin position="30"/>
        <end position="429"/>
    </location>
</feature>
<dbReference type="Proteomes" id="UP000734854">
    <property type="component" value="Unassembled WGS sequence"/>
</dbReference>
<comment type="caution">
    <text evidence="14">The sequence shown here is derived from an EMBL/GenBank/DDBJ whole genome shotgun (WGS) entry which is preliminary data.</text>
</comment>
<accession>A0A8J5FVN8</accession>
<comment type="similarity">
    <text evidence="2">Belongs to the fasciclin-like AGP family.</text>
</comment>
<evidence type="ECO:0000256" key="4">
    <source>
        <dbReference type="ARBA" id="ARBA00022729"/>
    </source>
</evidence>
<evidence type="ECO:0000256" key="9">
    <source>
        <dbReference type="ARBA" id="ARBA00023288"/>
    </source>
</evidence>
<feature type="compositionally biased region" description="Low complexity" evidence="11">
    <location>
        <begin position="346"/>
        <end position="365"/>
    </location>
</feature>
<keyword evidence="4 12" id="KW-0732">Signal</keyword>
<comment type="subcellular location">
    <subcellularLocation>
        <location evidence="1">Cell membrane</location>
        <topology evidence="1">Lipid-anchor</topology>
        <topology evidence="1">GPI-anchor</topology>
    </subcellularLocation>
</comment>
<dbReference type="AlphaFoldDB" id="A0A8J5FVN8"/>
<dbReference type="PANTHER" id="PTHR32382:SF5">
    <property type="entry name" value="FASCICLIN-LIKE ARABINOGALACTAN PROTEIN 8"/>
    <property type="match status" value="1"/>
</dbReference>
<evidence type="ECO:0000256" key="6">
    <source>
        <dbReference type="ARBA" id="ARBA00022974"/>
    </source>
</evidence>
<proteinExistence type="inferred from homology"/>
<dbReference type="FunFam" id="2.30.180.10:FF:000010">
    <property type="entry name" value="Fasciclin-like arabinogalactan protein 2"/>
    <property type="match status" value="1"/>
</dbReference>
<evidence type="ECO:0000256" key="2">
    <source>
        <dbReference type="ARBA" id="ARBA00007843"/>
    </source>
</evidence>
<dbReference type="InterPro" id="IPR000782">
    <property type="entry name" value="FAS1_domain"/>
</dbReference>
<comment type="function">
    <text evidence="10">May be a cell surface adhesion protein.</text>
</comment>
<feature type="domain" description="FAS1" evidence="13">
    <location>
        <begin position="188"/>
        <end position="328"/>
    </location>
</feature>
<evidence type="ECO:0000256" key="5">
    <source>
        <dbReference type="ARBA" id="ARBA00022737"/>
    </source>
</evidence>
<keyword evidence="6" id="KW-0654">Proteoglycan</keyword>
<dbReference type="OrthoDB" id="286301at2759"/>
<evidence type="ECO:0000256" key="10">
    <source>
        <dbReference type="ARBA" id="ARBA00024686"/>
    </source>
</evidence>
<dbReference type="PANTHER" id="PTHR32382">
    <property type="entry name" value="FASCICLIN-LIKE ARABINOGALACTAN PROTEIN"/>
    <property type="match status" value="1"/>
</dbReference>
<evidence type="ECO:0000256" key="11">
    <source>
        <dbReference type="SAM" id="MobiDB-lite"/>
    </source>
</evidence>
<dbReference type="SMART" id="SM00554">
    <property type="entry name" value="FAS1"/>
    <property type="match status" value="1"/>
</dbReference>
<keyword evidence="7" id="KW-0472">Membrane</keyword>
<evidence type="ECO:0000256" key="1">
    <source>
        <dbReference type="ARBA" id="ARBA00004609"/>
    </source>
</evidence>